<feature type="compositionally biased region" description="Basic residues" evidence="17">
    <location>
        <begin position="1574"/>
        <end position="1584"/>
    </location>
</feature>
<feature type="domain" description="Chromo" evidence="18">
    <location>
        <begin position="1493"/>
        <end position="1526"/>
    </location>
</feature>
<dbReference type="GO" id="GO:0046872">
    <property type="term" value="F:metal ion binding"/>
    <property type="evidence" value="ECO:0007669"/>
    <property type="project" value="UniProtKB-KW"/>
</dbReference>
<accession>A0AAP0D9P0</accession>
<evidence type="ECO:0000256" key="6">
    <source>
        <dbReference type="ARBA" id="ARBA00022723"/>
    </source>
</evidence>
<dbReference type="FunFam" id="3.30.70.270:FF:000020">
    <property type="entry name" value="Transposon Tf2-6 polyprotein-like Protein"/>
    <property type="match status" value="1"/>
</dbReference>
<keyword evidence="10" id="KW-0460">Magnesium</keyword>
<dbReference type="InterPro" id="IPR000953">
    <property type="entry name" value="Chromo/chromo_shadow_dom"/>
</dbReference>
<keyword evidence="9" id="KW-0378">Hydrolase</keyword>
<sequence length="1584" mass="178349">MPPRPDSSPTTGSPSLADKIDQLIAATTTASAETHNLLTTVNATATATADRTATHLTALLKAMENLTTKMSLQHDTTTMLTNHVQNLTNNLNTPNPNSTNTASSSTTSPPQPHLLGGQQYTNHGPIITSHTNTNQTPSPRPTVTISHPPQTPRAPKISLPLFDGTNPLDWIFQADNFFNYYQTPIAQRISLSVFYFTGDALSWYKHLATNEMLGTWATFKRELEIRFGPSSYENHEATLFKLRQTSTVTEYQAEFEKVSNRVNGLSQQTLRNCFISGLRRDIQNELALLKPISLHQAYGQARLVEEKLSQNSKQKFSFKTSSTLSASLPTSSAPSSSTLTTSPTTSPASITTAKQTPSLPITRLSPEAIQQRRKDGLCFRCPEKYYPGHKCSPPQFLLIVDNDDTDGLPVNLPPDDMDDQTQPQFLALSDAAFFGLSSSQTLRVTGTISGHPVTILVDCGSTHNILQPRIASLLHLPTEPIIPFSVMVGNGQHIGCTSVCPAVQLQVQKSQFTLPCFIIPVEGADVILGVAWLRTLGRLSADFAIPEITFTKDGKECTLTGDPLAQPVSPSSLSTLLRHKSIASLHTILYQPPPSSSTTSPQLLQEDPHITTLITAYPQLFEETHTLPPSRPHDHHIPLLDDSKPVNVKPYRYPHYQKKVMTNLIEEMLKDGIIRPSHIPFSSPVLLVKKKDGSWRFCVDYRALNAVTIRDRFPIPTIDELLDELHGATVFSKIDLRARYHQIRVAASDIHKTAFRTPDGHYEFLVMPFGLTNAPSTFQAAMNDLFRDVLRQFVLVFYDDILVYSKSMELHYTHLRFVFETLCKSNFHAKPSKCIFGVTTVSFLGHVISAAGVEPEADKIHAIQIWPQPSSLTTLRSFLGLTGYYRRFVPNYANIAAPLTDLLKNKSFTWTTEAHQAFISLKKHMERLITLALPDFTRDFDVTTDASGTAIGAVLSQGNRPICFFSKKLCPTMQNQSTYTKELFAITEAVKKWRQYLLGGKFHIYTDHHSLKHLLTQTIQTREQQKWLTKLMGYNFEVHFKPGKENIVADALSRIDQPTILSISHPTAPWLDEIRHYFRSSKDGKLLVQQIQSDPASFPHHLLRDGLVLIHNKIMVPPITNLRQLLLEEYHASVLGGHAGIQATYKRLAANFSWLGLKKDVVAFVKSCDTCQSTKTPNHKPYGLLQPLPIPDFPWDDISMDFITRLPPSRGKTDVWVIVDRLSKFAHFIALPRHYTAASLASVFMREIYRLHGLPKTIVSDRDPIFISRFWKELFKQVGTKLCHSSAYHPQSDGQTEVVNRCLESYLRAFVFNEPKAWERYLYLAEFSYNTAHHSSINMTPFKALYGKEANSIHEYTPGSNRMASIDLSLQEHDRVLATLKQSMLQAQQRMVQQANKKRKDKQFQIGDWVYLRLQDYRQQSVEGRSNHKLSKRFFGPYKILERIGKLAYRLELPSSSRIHPVFHVALLKKSFTSTPDTSSDLQGFGSDIDVSTLPEDILQIRMNNQGQKEVLVKWEHKPLEDSSWELLDNFLTDFPFFKAHIEGNVVFREGGDDMASPVPIAQEPTNPVDRPKRATKKPAKLRD</sequence>
<keyword evidence="5" id="KW-0540">Nuclease</keyword>
<evidence type="ECO:0000256" key="2">
    <source>
        <dbReference type="ARBA" id="ARBA00022670"/>
    </source>
</evidence>
<evidence type="ECO:0000256" key="17">
    <source>
        <dbReference type="SAM" id="MobiDB-lite"/>
    </source>
</evidence>
<dbReference type="PROSITE" id="PS50013">
    <property type="entry name" value="CHROMO_2"/>
    <property type="match status" value="1"/>
</dbReference>
<dbReference type="FunFam" id="3.10.10.10:FF:000007">
    <property type="entry name" value="Retrovirus-related Pol polyprotein from transposon 17.6-like Protein"/>
    <property type="match status" value="1"/>
</dbReference>
<organism evidence="21 22">
    <name type="scientific">Deinandra increscens subsp. villosa</name>
    <dbReference type="NCBI Taxonomy" id="3103831"/>
    <lineage>
        <taxon>Eukaryota</taxon>
        <taxon>Viridiplantae</taxon>
        <taxon>Streptophyta</taxon>
        <taxon>Embryophyta</taxon>
        <taxon>Tracheophyta</taxon>
        <taxon>Spermatophyta</taxon>
        <taxon>Magnoliopsida</taxon>
        <taxon>eudicotyledons</taxon>
        <taxon>Gunneridae</taxon>
        <taxon>Pentapetalae</taxon>
        <taxon>asterids</taxon>
        <taxon>campanulids</taxon>
        <taxon>Asterales</taxon>
        <taxon>Asteraceae</taxon>
        <taxon>Asteroideae</taxon>
        <taxon>Heliantheae alliance</taxon>
        <taxon>Madieae</taxon>
        <taxon>Madiinae</taxon>
        <taxon>Deinandra</taxon>
    </lineage>
</organism>
<evidence type="ECO:0000256" key="13">
    <source>
        <dbReference type="ARBA" id="ARBA00022932"/>
    </source>
</evidence>
<feature type="region of interest" description="Disordered" evidence="17">
    <location>
        <begin position="1554"/>
        <end position="1584"/>
    </location>
</feature>
<feature type="region of interest" description="Disordered" evidence="17">
    <location>
        <begin position="87"/>
        <end position="115"/>
    </location>
</feature>
<dbReference type="Gene3D" id="3.30.420.10">
    <property type="entry name" value="Ribonuclease H-like superfamily/Ribonuclease H"/>
    <property type="match status" value="1"/>
</dbReference>
<evidence type="ECO:0000256" key="12">
    <source>
        <dbReference type="ARBA" id="ARBA00022918"/>
    </source>
</evidence>
<dbReference type="Pfam" id="PF03732">
    <property type="entry name" value="Retrotrans_gag"/>
    <property type="match status" value="1"/>
</dbReference>
<dbReference type="InterPro" id="IPR041588">
    <property type="entry name" value="Integrase_H2C2"/>
</dbReference>
<evidence type="ECO:0000256" key="10">
    <source>
        <dbReference type="ARBA" id="ARBA00022842"/>
    </source>
</evidence>
<dbReference type="Proteomes" id="UP001408789">
    <property type="component" value="Unassembled WGS sequence"/>
</dbReference>
<evidence type="ECO:0000259" key="20">
    <source>
        <dbReference type="PROSITE" id="PS50994"/>
    </source>
</evidence>
<evidence type="ECO:0000256" key="4">
    <source>
        <dbReference type="ARBA" id="ARBA00022695"/>
    </source>
</evidence>
<dbReference type="GO" id="GO:0003887">
    <property type="term" value="F:DNA-directed DNA polymerase activity"/>
    <property type="evidence" value="ECO:0007669"/>
    <property type="project" value="UniProtKB-KW"/>
</dbReference>
<feature type="compositionally biased region" description="Polar residues" evidence="17">
    <location>
        <begin position="128"/>
        <end position="148"/>
    </location>
</feature>
<dbReference type="SUPFAM" id="SSF54160">
    <property type="entry name" value="Chromo domain-like"/>
    <property type="match status" value="1"/>
</dbReference>
<dbReference type="Gene3D" id="3.10.10.10">
    <property type="entry name" value="HIV Type 1 Reverse Transcriptase, subunit A, domain 1"/>
    <property type="match status" value="1"/>
</dbReference>
<evidence type="ECO:0000256" key="5">
    <source>
        <dbReference type="ARBA" id="ARBA00022722"/>
    </source>
</evidence>
<dbReference type="Pfam" id="PF00078">
    <property type="entry name" value="RVT_1"/>
    <property type="match status" value="1"/>
</dbReference>
<dbReference type="CDD" id="cd01647">
    <property type="entry name" value="RT_LTR"/>
    <property type="match status" value="1"/>
</dbReference>
<dbReference type="InterPro" id="IPR000477">
    <property type="entry name" value="RT_dom"/>
</dbReference>
<dbReference type="Pfam" id="PF24626">
    <property type="entry name" value="SH3_Tf2-1"/>
    <property type="match status" value="1"/>
</dbReference>
<feature type="compositionally biased region" description="Low complexity" evidence="17">
    <location>
        <begin position="87"/>
        <end position="108"/>
    </location>
</feature>
<protein>
    <recommendedName>
        <fullName evidence="1">RNA-directed DNA polymerase</fullName>
        <ecNumber evidence="1">2.7.7.49</ecNumber>
    </recommendedName>
</protein>
<dbReference type="PROSITE" id="PS50878">
    <property type="entry name" value="RT_POL"/>
    <property type="match status" value="1"/>
</dbReference>
<dbReference type="SUPFAM" id="SSF53098">
    <property type="entry name" value="Ribonuclease H-like"/>
    <property type="match status" value="1"/>
</dbReference>
<dbReference type="InterPro" id="IPR043128">
    <property type="entry name" value="Rev_trsase/Diguanyl_cyclase"/>
</dbReference>
<dbReference type="InterPro" id="IPR016197">
    <property type="entry name" value="Chromo-like_dom_sf"/>
</dbReference>
<evidence type="ECO:0000256" key="11">
    <source>
        <dbReference type="ARBA" id="ARBA00022908"/>
    </source>
</evidence>
<keyword evidence="13" id="KW-0239">DNA-directed DNA polymerase</keyword>
<feature type="region of interest" description="Disordered" evidence="17">
    <location>
        <begin position="128"/>
        <end position="155"/>
    </location>
</feature>
<name>A0AAP0D9P0_9ASTR</name>
<dbReference type="InterPro" id="IPR050951">
    <property type="entry name" value="Retrovirus_Pol_polyprotein"/>
</dbReference>
<gene>
    <name evidence="21" type="ORF">SSX86_010833</name>
</gene>
<dbReference type="GO" id="GO:0006310">
    <property type="term" value="P:DNA recombination"/>
    <property type="evidence" value="ECO:0007669"/>
    <property type="project" value="UniProtKB-KW"/>
</dbReference>
<feature type="coiled-coil region" evidence="16">
    <location>
        <begin position="1370"/>
        <end position="1397"/>
    </location>
</feature>
<evidence type="ECO:0000313" key="22">
    <source>
        <dbReference type="Proteomes" id="UP001408789"/>
    </source>
</evidence>
<keyword evidence="15" id="KW-0233">DNA recombination</keyword>
<evidence type="ECO:0000256" key="14">
    <source>
        <dbReference type="ARBA" id="ARBA00023125"/>
    </source>
</evidence>
<evidence type="ECO:0000256" key="15">
    <source>
        <dbReference type="ARBA" id="ARBA00023172"/>
    </source>
</evidence>
<dbReference type="CDD" id="cd00303">
    <property type="entry name" value="retropepsin_like"/>
    <property type="match status" value="1"/>
</dbReference>
<feature type="domain" description="Integrase catalytic" evidence="20">
    <location>
        <begin position="1190"/>
        <end position="1349"/>
    </location>
</feature>
<keyword evidence="14" id="KW-0238">DNA-binding</keyword>
<dbReference type="PROSITE" id="PS50994">
    <property type="entry name" value="INTEGRASE"/>
    <property type="match status" value="1"/>
</dbReference>
<keyword evidence="7" id="KW-0064">Aspartyl protease</keyword>
<dbReference type="InterPro" id="IPR021109">
    <property type="entry name" value="Peptidase_aspartic_dom_sf"/>
</dbReference>
<keyword evidence="3" id="KW-0808">Transferase</keyword>
<dbReference type="InterPro" id="IPR001584">
    <property type="entry name" value="Integrase_cat-core"/>
</dbReference>
<keyword evidence="16" id="KW-0175">Coiled coil</keyword>
<dbReference type="CDD" id="cd09274">
    <property type="entry name" value="RNase_HI_RT_Ty3"/>
    <property type="match status" value="1"/>
</dbReference>
<proteinExistence type="predicted"/>
<evidence type="ECO:0000259" key="18">
    <source>
        <dbReference type="PROSITE" id="PS50013"/>
    </source>
</evidence>
<dbReference type="Gene3D" id="1.10.340.70">
    <property type="match status" value="1"/>
</dbReference>
<evidence type="ECO:0000256" key="3">
    <source>
        <dbReference type="ARBA" id="ARBA00022679"/>
    </source>
</evidence>
<dbReference type="Pfam" id="PF17917">
    <property type="entry name" value="RT_RNaseH"/>
    <property type="match status" value="1"/>
</dbReference>
<dbReference type="EMBL" id="JBCNJP010000012">
    <property type="protein sequence ID" value="KAK9070431.1"/>
    <property type="molecule type" value="Genomic_DNA"/>
</dbReference>
<dbReference type="InterPro" id="IPR012337">
    <property type="entry name" value="RNaseH-like_sf"/>
</dbReference>
<dbReference type="InterPro" id="IPR041373">
    <property type="entry name" value="RT_RNaseH"/>
</dbReference>
<dbReference type="InterPro" id="IPR036397">
    <property type="entry name" value="RNaseH_sf"/>
</dbReference>
<evidence type="ECO:0000259" key="19">
    <source>
        <dbReference type="PROSITE" id="PS50878"/>
    </source>
</evidence>
<keyword evidence="22" id="KW-1185">Reference proteome</keyword>
<evidence type="ECO:0000256" key="1">
    <source>
        <dbReference type="ARBA" id="ARBA00012493"/>
    </source>
</evidence>
<dbReference type="GO" id="GO:0015074">
    <property type="term" value="P:DNA integration"/>
    <property type="evidence" value="ECO:0007669"/>
    <property type="project" value="UniProtKB-KW"/>
</dbReference>
<dbReference type="InterPro" id="IPR043502">
    <property type="entry name" value="DNA/RNA_pol_sf"/>
</dbReference>
<evidence type="ECO:0000256" key="9">
    <source>
        <dbReference type="ARBA" id="ARBA00022801"/>
    </source>
</evidence>
<keyword evidence="8" id="KW-0255">Endonuclease</keyword>
<dbReference type="GO" id="GO:0003677">
    <property type="term" value="F:DNA binding"/>
    <property type="evidence" value="ECO:0007669"/>
    <property type="project" value="UniProtKB-KW"/>
</dbReference>
<evidence type="ECO:0000313" key="21">
    <source>
        <dbReference type="EMBL" id="KAK9070431.1"/>
    </source>
</evidence>
<dbReference type="Gene3D" id="3.30.70.270">
    <property type="match status" value="2"/>
</dbReference>
<dbReference type="GO" id="GO:0006508">
    <property type="term" value="P:proteolysis"/>
    <property type="evidence" value="ECO:0007669"/>
    <property type="project" value="UniProtKB-KW"/>
</dbReference>
<dbReference type="GO" id="GO:0003964">
    <property type="term" value="F:RNA-directed DNA polymerase activity"/>
    <property type="evidence" value="ECO:0007669"/>
    <property type="project" value="UniProtKB-KW"/>
</dbReference>
<dbReference type="Pfam" id="PF17921">
    <property type="entry name" value="Integrase_H2C2"/>
    <property type="match status" value="1"/>
</dbReference>
<dbReference type="PANTHER" id="PTHR37984:SF5">
    <property type="entry name" value="PROTEIN NYNRIN-LIKE"/>
    <property type="match status" value="1"/>
</dbReference>
<dbReference type="EC" id="2.7.7.49" evidence="1"/>
<dbReference type="Pfam" id="PF08284">
    <property type="entry name" value="RVP_2"/>
    <property type="match status" value="1"/>
</dbReference>
<dbReference type="Pfam" id="PF00665">
    <property type="entry name" value="rve"/>
    <property type="match status" value="1"/>
</dbReference>
<dbReference type="InterPro" id="IPR056924">
    <property type="entry name" value="SH3_Tf2-1"/>
</dbReference>
<evidence type="ECO:0000256" key="8">
    <source>
        <dbReference type="ARBA" id="ARBA00022759"/>
    </source>
</evidence>
<evidence type="ECO:0000256" key="7">
    <source>
        <dbReference type="ARBA" id="ARBA00022750"/>
    </source>
</evidence>
<feature type="domain" description="Reverse transcriptase" evidence="19">
    <location>
        <begin position="669"/>
        <end position="848"/>
    </location>
</feature>
<dbReference type="PANTHER" id="PTHR37984">
    <property type="entry name" value="PROTEIN CBG26694"/>
    <property type="match status" value="1"/>
</dbReference>
<dbReference type="InterPro" id="IPR005162">
    <property type="entry name" value="Retrotrans_gag_dom"/>
</dbReference>
<dbReference type="SUPFAM" id="SSF50630">
    <property type="entry name" value="Acid proteases"/>
    <property type="match status" value="1"/>
</dbReference>
<dbReference type="SUPFAM" id="SSF56672">
    <property type="entry name" value="DNA/RNA polymerases"/>
    <property type="match status" value="1"/>
</dbReference>
<evidence type="ECO:0000256" key="16">
    <source>
        <dbReference type="SAM" id="Coils"/>
    </source>
</evidence>
<keyword evidence="4" id="KW-0548">Nucleotidyltransferase</keyword>
<feature type="region of interest" description="Disordered" evidence="17">
    <location>
        <begin position="324"/>
        <end position="366"/>
    </location>
</feature>
<keyword evidence="11" id="KW-0229">DNA integration</keyword>
<keyword evidence="6" id="KW-0479">Metal-binding</keyword>
<dbReference type="Gene3D" id="2.40.70.10">
    <property type="entry name" value="Acid Proteases"/>
    <property type="match status" value="1"/>
</dbReference>
<comment type="caution">
    <text evidence="21">The sequence shown here is derived from an EMBL/GenBank/DDBJ whole genome shotgun (WGS) entry which is preliminary data.</text>
</comment>
<dbReference type="GO" id="GO:0004519">
    <property type="term" value="F:endonuclease activity"/>
    <property type="evidence" value="ECO:0007669"/>
    <property type="project" value="UniProtKB-KW"/>
</dbReference>
<keyword evidence="12" id="KW-0695">RNA-directed DNA polymerase</keyword>
<reference evidence="21 22" key="1">
    <citation type="submission" date="2024-04" db="EMBL/GenBank/DDBJ databases">
        <title>The reference genome of an endangered Asteraceae, Deinandra increscens subsp. villosa, native to the Central Coast of California.</title>
        <authorList>
            <person name="Guilliams M."/>
            <person name="Hasenstab-Lehman K."/>
            <person name="Meyer R."/>
            <person name="Mcevoy S."/>
        </authorList>
    </citation>
    <scope>NUCLEOTIDE SEQUENCE [LARGE SCALE GENOMIC DNA]</scope>
    <source>
        <tissue evidence="21">Leaf</tissue>
    </source>
</reference>
<keyword evidence="2" id="KW-0645">Protease</keyword>
<feature type="compositionally biased region" description="Low complexity" evidence="17">
    <location>
        <begin position="324"/>
        <end position="353"/>
    </location>
</feature>
<dbReference type="GO" id="GO:0004190">
    <property type="term" value="F:aspartic-type endopeptidase activity"/>
    <property type="evidence" value="ECO:0007669"/>
    <property type="project" value="UniProtKB-KW"/>
</dbReference>